<dbReference type="RefSeq" id="XP_001586412.1">
    <property type="nucleotide sequence ID" value="XM_001586362.1"/>
</dbReference>
<protein>
    <recommendedName>
        <fullName evidence="3">Alpha/beta hydrolase fold-3 domain-containing protein</fullName>
    </recommendedName>
</protein>
<dbReference type="EMBL" id="CP017819">
    <property type="protein sequence ID" value="APA10738.1"/>
    <property type="molecule type" value="Genomic_DNA"/>
</dbReference>
<dbReference type="InterPro" id="IPR029058">
    <property type="entry name" value="AB_hydrolase_fold"/>
</dbReference>
<keyword evidence="2" id="KW-0472">Membrane</keyword>
<keyword evidence="2" id="KW-0812">Transmembrane</keyword>
<organism evidence="4 5">
    <name type="scientific">Sclerotinia sclerotiorum (strain ATCC 18683 / 1980 / Ss-1)</name>
    <name type="common">White mold</name>
    <name type="synonym">Whetzelinia sclerotiorum</name>
    <dbReference type="NCBI Taxonomy" id="665079"/>
    <lineage>
        <taxon>Eukaryota</taxon>
        <taxon>Fungi</taxon>
        <taxon>Dikarya</taxon>
        <taxon>Ascomycota</taxon>
        <taxon>Pezizomycotina</taxon>
        <taxon>Leotiomycetes</taxon>
        <taxon>Helotiales</taxon>
        <taxon>Sclerotiniaceae</taxon>
        <taxon>Sclerotinia</taxon>
    </lineage>
</organism>
<dbReference type="KEGG" id="ssl:SS1G_12396"/>
<evidence type="ECO:0000256" key="1">
    <source>
        <dbReference type="ARBA" id="ARBA00022801"/>
    </source>
</evidence>
<evidence type="ECO:0000259" key="3">
    <source>
        <dbReference type="Pfam" id="PF07859"/>
    </source>
</evidence>
<dbReference type="Pfam" id="PF07859">
    <property type="entry name" value="Abhydrolase_3"/>
    <property type="match status" value="1"/>
</dbReference>
<reference evidence="5" key="1">
    <citation type="journal article" date="2017" name="Genome Biol. Evol.">
        <title>The complete genome sequence of the phytopathogenic fungus Sclerotinia sclerotiorum reveals insights into the genome architecture of broad host range pathogens.</title>
        <authorList>
            <person name="Derbyshire M."/>
            <person name="Denton-Giles M."/>
            <person name="Hegedus D."/>
            <person name="Seifbarghy S."/>
            <person name="Rollins J."/>
            <person name="van Kan J."/>
            <person name="Seidl M.F."/>
            <person name="Faino L."/>
            <person name="Mbengue M."/>
            <person name="Navaud O."/>
            <person name="Raffaele S."/>
            <person name="Hammond-Kosack K."/>
            <person name="Heard S."/>
            <person name="Oliver R."/>
        </authorList>
    </citation>
    <scope>NUCLEOTIDE SEQUENCE [LARGE SCALE GENOMIC DNA]</scope>
    <source>
        <strain evidence="5">ATCC 18683 / 1980 / Ss-1</strain>
    </source>
</reference>
<dbReference type="SUPFAM" id="SSF53474">
    <property type="entry name" value="alpha/beta-Hydrolases"/>
    <property type="match status" value="1"/>
</dbReference>
<name>A0A1D9Q714_SCLS1</name>
<feature type="domain" description="Alpha/beta hydrolase fold-3" evidence="3">
    <location>
        <begin position="111"/>
        <end position="328"/>
    </location>
</feature>
<accession>A0A1D9Q714</accession>
<dbReference type="InterPro" id="IPR013094">
    <property type="entry name" value="AB_hydrolase_3"/>
</dbReference>
<evidence type="ECO:0000256" key="2">
    <source>
        <dbReference type="SAM" id="Phobius"/>
    </source>
</evidence>
<feature type="transmembrane region" description="Helical" evidence="2">
    <location>
        <begin position="12"/>
        <end position="29"/>
    </location>
</feature>
<dbReference type="PANTHER" id="PTHR48081">
    <property type="entry name" value="AB HYDROLASE SUPERFAMILY PROTEIN C4A8.06C"/>
    <property type="match status" value="1"/>
</dbReference>
<dbReference type="AlphaFoldDB" id="A0A1D9Q714"/>
<evidence type="ECO:0000313" key="4">
    <source>
        <dbReference type="EMBL" id="APA10738.1"/>
    </source>
</evidence>
<dbReference type="OMA" id="DGALGHW"/>
<dbReference type="PANTHER" id="PTHR48081:SF31">
    <property type="entry name" value="STERYL ACETYL HYDROLASE MUG81-RELATED"/>
    <property type="match status" value="1"/>
</dbReference>
<dbReference type="OrthoDB" id="2152029at2759"/>
<dbReference type="Gene3D" id="3.40.50.1820">
    <property type="entry name" value="alpha/beta hydrolase"/>
    <property type="match status" value="1"/>
</dbReference>
<proteinExistence type="predicted"/>
<sequence>MSNFQQPPTTANLFFFAGKIGFAALFRLLSAPVRWMNWNGAPVLFKDVVFAAIRCMVSNLTIAQARYLYKSTSETYEAFCKKTNQEPKTLKLGDGDATAHWIGEEDADTVILYLHGGGYTQPCTIEHMQYLNRLVKDINKDLSDSTASTSISVLLLAYTLAPEVQFPEQLKQASTMLSHLLHDGKRASSNILIGGDSAGGNLALSLLSHLRHPHLDIPSVPLSVPLRGVFLFSPWVSFDTSHDSFARNAGKDVLVANMLRKWAGMFLGTVNGEIDPGVVAGGNNYSEPLLANASWWEGMHKIVGCVWMYGGEDEIFIDSQRAFASKFLEGWKSGGGLEENVVFDFATDNAHIGPILDVMLQYEEKTGTQLGFEKWLKGSRA</sequence>
<keyword evidence="2" id="KW-1133">Transmembrane helix</keyword>
<dbReference type="InterPro" id="IPR050300">
    <property type="entry name" value="GDXG_lipolytic_enzyme"/>
</dbReference>
<gene>
    <name evidence="4" type="ORF">sscle_06g055080</name>
</gene>
<dbReference type="GO" id="GO:0016787">
    <property type="term" value="F:hydrolase activity"/>
    <property type="evidence" value="ECO:0007669"/>
    <property type="project" value="UniProtKB-KW"/>
</dbReference>
<evidence type="ECO:0000313" key="5">
    <source>
        <dbReference type="Proteomes" id="UP000177798"/>
    </source>
</evidence>
<keyword evidence="1" id="KW-0378">Hydrolase</keyword>
<dbReference type="Proteomes" id="UP000177798">
    <property type="component" value="Chromosome 6"/>
</dbReference>
<dbReference type="VEuPathDB" id="FungiDB:sscle_06g055080"/>